<dbReference type="SMART" id="SM00363">
    <property type="entry name" value="S4"/>
    <property type="match status" value="1"/>
</dbReference>
<evidence type="ECO:0000313" key="7">
    <source>
        <dbReference type="EMBL" id="OCC14563.1"/>
    </source>
</evidence>
<dbReference type="Pfam" id="PF01479">
    <property type="entry name" value="S4"/>
    <property type="match status" value="1"/>
</dbReference>
<gene>
    <name evidence="7" type="ORF">DBT_2105</name>
</gene>
<dbReference type="InterPro" id="IPR006225">
    <property type="entry name" value="PsdUridine_synth_RluC/D"/>
</dbReference>
<keyword evidence="8" id="KW-1185">Reference proteome</keyword>
<dbReference type="Pfam" id="PF00849">
    <property type="entry name" value="PseudoU_synth_2"/>
    <property type="match status" value="1"/>
</dbReference>
<keyword evidence="2 5" id="KW-0413">Isomerase</keyword>
<dbReference type="EC" id="5.4.99.-" evidence="5"/>
<evidence type="ECO:0000256" key="1">
    <source>
        <dbReference type="ARBA" id="ARBA00010876"/>
    </source>
</evidence>
<dbReference type="CDD" id="cd00165">
    <property type="entry name" value="S4"/>
    <property type="match status" value="1"/>
</dbReference>
<feature type="domain" description="RNA-binding S4" evidence="6">
    <location>
        <begin position="16"/>
        <end position="81"/>
    </location>
</feature>
<dbReference type="GO" id="GO:0000455">
    <property type="term" value="P:enzyme-directed rRNA pseudouridine synthesis"/>
    <property type="evidence" value="ECO:0007669"/>
    <property type="project" value="UniProtKB-ARBA"/>
</dbReference>
<dbReference type="SUPFAM" id="SSF55120">
    <property type="entry name" value="Pseudouridine synthase"/>
    <property type="match status" value="1"/>
</dbReference>
<dbReference type="Gene3D" id="3.10.290.10">
    <property type="entry name" value="RNA-binding S4 domain"/>
    <property type="match status" value="1"/>
</dbReference>
<dbReference type="InterPro" id="IPR020103">
    <property type="entry name" value="PsdUridine_synth_cat_dom_sf"/>
</dbReference>
<feature type="active site" evidence="3">
    <location>
        <position position="140"/>
    </location>
</feature>
<dbReference type="PANTHER" id="PTHR21600">
    <property type="entry name" value="MITOCHONDRIAL RNA PSEUDOURIDINE SYNTHASE"/>
    <property type="match status" value="1"/>
</dbReference>
<dbReference type="PATRIC" id="fig|1156395.6.peg.2130"/>
<comment type="catalytic activity">
    <reaction evidence="5">
        <text>a uridine in RNA = a pseudouridine in RNA</text>
        <dbReference type="Rhea" id="RHEA:48348"/>
        <dbReference type="Rhea" id="RHEA-COMP:12068"/>
        <dbReference type="Rhea" id="RHEA-COMP:12069"/>
        <dbReference type="ChEBI" id="CHEBI:65314"/>
        <dbReference type="ChEBI" id="CHEBI:65315"/>
    </reaction>
</comment>
<dbReference type="GO" id="GO:0120159">
    <property type="term" value="F:rRNA pseudouridine synthase activity"/>
    <property type="evidence" value="ECO:0007669"/>
    <property type="project" value="UniProtKB-ARBA"/>
</dbReference>
<dbReference type="STRING" id="1156395.DBT_2105"/>
<dbReference type="Proteomes" id="UP000093080">
    <property type="component" value="Unassembled WGS sequence"/>
</dbReference>
<dbReference type="InterPro" id="IPR050188">
    <property type="entry name" value="RluA_PseudoU_synthase"/>
</dbReference>
<comment type="similarity">
    <text evidence="1 5">Belongs to the pseudouridine synthase RluA family.</text>
</comment>
<evidence type="ECO:0000259" key="6">
    <source>
        <dbReference type="SMART" id="SM00363"/>
    </source>
</evidence>
<sequence>MNPPKNVQVPASLNLSRLDVCLANLGIGVSRSKAKQLIEKGLVYVNDEKAKRPKQLVKEGDQITVFIPPPKEPKVEPVPIPLKILYEDDWIVVIDKSPGLSVHPGAGLEERTLVHGLLFHFDRLSKGSEPLRPGIVHRLDKDTSGTIVVAKDDWTHSRLADFFKTGLVKKMYVAIVRGQPKELEGEIDFPIGRHPVHRKKMSIVTRSPRSALTRWKIKKYLKGATLLSVRIFTGRTHQIRVHMSAIGHPILGDRTYGGPSVIQIDRERIHVPRQMLHAFELSFPHPKTDEWLSFTAPVPSDMVEVIEKLDR</sequence>
<evidence type="ECO:0000256" key="5">
    <source>
        <dbReference type="RuleBase" id="RU362028"/>
    </source>
</evidence>
<evidence type="ECO:0000256" key="4">
    <source>
        <dbReference type="PROSITE-ProRule" id="PRU00182"/>
    </source>
</evidence>
<dbReference type="PROSITE" id="PS50889">
    <property type="entry name" value="S4"/>
    <property type="match status" value="1"/>
</dbReference>
<dbReference type="InterPro" id="IPR006145">
    <property type="entry name" value="PsdUridine_synth_RsuA/RluA"/>
</dbReference>
<dbReference type="InterPro" id="IPR002942">
    <property type="entry name" value="S4_RNA-bd"/>
</dbReference>
<dbReference type="CDD" id="cd02869">
    <property type="entry name" value="PseudoU_synth_RluA_like"/>
    <property type="match status" value="1"/>
</dbReference>
<dbReference type="NCBIfam" id="TIGR00005">
    <property type="entry name" value="rluA_subfam"/>
    <property type="match status" value="1"/>
</dbReference>
<dbReference type="InterPro" id="IPR036986">
    <property type="entry name" value="S4_RNA-bd_sf"/>
</dbReference>
<comment type="function">
    <text evidence="5">Responsible for synthesis of pseudouridine from uracil.</text>
</comment>
<dbReference type="SUPFAM" id="SSF55174">
    <property type="entry name" value="Alpha-L RNA-binding motif"/>
    <property type="match status" value="1"/>
</dbReference>
<dbReference type="AlphaFoldDB" id="A0A1B9F3Y5"/>
<protein>
    <recommendedName>
        <fullName evidence="5">Pseudouridine synthase</fullName>
        <ecNumber evidence="5">5.4.99.-</ecNumber>
    </recommendedName>
</protein>
<evidence type="ECO:0000313" key="8">
    <source>
        <dbReference type="Proteomes" id="UP000093080"/>
    </source>
</evidence>
<keyword evidence="4" id="KW-0694">RNA-binding</keyword>
<dbReference type="Gene3D" id="3.30.2350.10">
    <property type="entry name" value="Pseudouridine synthase"/>
    <property type="match status" value="1"/>
</dbReference>
<name>A0A1B9F3Y5_9BACT</name>
<reference evidence="7 8" key="1">
    <citation type="submission" date="2016-06" db="EMBL/GenBank/DDBJ databases">
        <title>Respiratory ammonification of nitrate coupled to the oxidation of elemental sulfur in deep-sea autotrophic thermophilic bacteria.</title>
        <authorList>
            <person name="Slobodkina G.B."/>
            <person name="Mardanov A.V."/>
            <person name="Ravin N.V."/>
            <person name="Frolova A.A."/>
            <person name="Viryasiv M.B."/>
            <person name="Chernyh N.A."/>
            <person name="Bonch-Osmolovskaya E.A."/>
            <person name="Slobodkin A.I."/>
        </authorList>
    </citation>
    <scope>NUCLEOTIDE SEQUENCE [LARGE SCALE GENOMIC DNA]</scope>
    <source>
        <strain evidence="7 8">S69</strain>
    </source>
</reference>
<dbReference type="GO" id="GO:0003723">
    <property type="term" value="F:RNA binding"/>
    <property type="evidence" value="ECO:0007669"/>
    <property type="project" value="UniProtKB-KW"/>
</dbReference>
<proteinExistence type="inferred from homology"/>
<comment type="caution">
    <text evidence="7">The sequence shown here is derived from an EMBL/GenBank/DDBJ whole genome shotgun (WGS) entry which is preliminary data.</text>
</comment>
<evidence type="ECO:0000256" key="3">
    <source>
        <dbReference type="PIRSR" id="PIRSR606225-1"/>
    </source>
</evidence>
<evidence type="ECO:0000256" key="2">
    <source>
        <dbReference type="ARBA" id="ARBA00023235"/>
    </source>
</evidence>
<dbReference type="EMBL" id="MAGO01000011">
    <property type="protein sequence ID" value="OCC14563.1"/>
    <property type="molecule type" value="Genomic_DNA"/>
</dbReference>
<dbReference type="PANTHER" id="PTHR21600:SF44">
    <property type="entry name" value="RIBOSOMAL LARGE SUBUNIT PSEUDOURIDINE SYNTHASE D"/>
    <property type="match status" value="1"/>
</dbReference>
<organism evidence="7 8">
    <name type="scientific">Dissulfuribacter thermophilus</name>
    <dbReference type="NCBI Taxonomy" id="1156395"/>
    <lineage>
        <taxon>Bacteria</taxon>
        <taxon>Pseudomonadati</taxon>
        <taxon>Thermodesulfobacteriota</taxon>
        <taxon>Dissulfuribacteria</taxon>
        <taxon>Dissulfuribacterales</taxon>
        <taxon>Dissulfuribacteraceae</taxon>
        <taxon>Dissulfuribacter</taxon>
    </lineage>
</organism>
<dbReference type="RefSeq" id="WP_067619966.1">
    <property type="nucleotide sequence ID" value="NZ_MAGO01000011.1"/>
</dbReference>
<accession>A0A1B9F3Y5</accession>
<dbReference type="OrthoDB" id="128480at2"/>